<dbReference type="Pfam" id="PF17865">
    <property type="entry name" value="AAA_lid_5"/>
    <property type="match status" value="1"/>
</dbReference>
<feature type="compositionally biased region" description="Basic and acidic residues" evidence="10">
    <location>
        <begin position="4614"/>
        <end position="4631"/>
    </location>
</feature>
<dbReference type="EMBL" id="JADBJN010000001">
    <property type="protein sequence ID" value="KAG5680585.1"/>
    <property type="molecule type" value="Genomic_DNA"/>
</dbReference>
<dbReference type="OrthoDB" id="422220at2759"/>
<feature type="compositionally biased region" description="Basic and acidic residues" evidence="10">
    <location>
        <begin position="4471"/>
        <end position="4523"/>
    </location>
</feature>
<evidence type="ECO:0000256" key="6">
    <source>
        <dbReference type="ARBA" id="ARBA00022840"/>
    </source>
</evidence>
<evidence type="ECO:0000256" key="9">
    <source>
        <dbReference type="PIRNR" id="PIRNR010340"/>
    </source>
</evidence>
<dbReference type="PROSITE" id="PS50234">
    <property type="entry name" value="VWFA"/>
    <property type="match status" value="1"/>
</dbReference>
<feature type="compositionally biased region" description="Acidic residues" evidence="10">
    <location>
        <begin position="4561"/>
        <end position="4571"/>
    </location>
</feature>
<dbReference type="InterPro" id="IPR027417">
    <property type="entry name" value="P-loop_NTPase"/>
</dbReference>
<comment type="subcellular location">
    <subcellularLocation>
        <location evidence="1">Nucleus</location>
        <location evidence="1">Nucleolus</location>
    </subcellularLocation>
    <subcellularLocation>
        <location evidence="2">Nucleus</location>
        <location evidence="2">Nucleoplasm</location>
    </subcellularLocation>
</comment>
<feature type="compositionally biased region" description="Basic and acidic residues" evidence="10">
    <location>
        <begin position="4812"/>
        <end position="4824"/>
    </location>
</feature>
<accession>A0A9J6CEH5</accession>
<evidence type="ECO:0000256" key="8">
    <source>
        <dbReference type="ARBA" id="ARBA00023242"/>
    </source>
</evidence>
<dbReference type="FunFam" id="3.40.50.300:FF:001384">
    <property type="entry name" value="Midasin"/>
    <property type="match status" value="1"/>
</dbReference>
<dbReference type="FunFam" id="3.40.50.300:FF:000956">
    <property type="entry name" value="Midasin"/>
    <property type="match status" value="1"/>
</dbReference>
<keyword evidence="6 9" id="KW-0067">ATP-binding</keyword>
<feature type="compositionally biased region" description="Basic and acidic residues" evidence="10">
    <location>
        <begin position="4572"/>
        <end position="4592"/>
    </location>
</feature>
<feature type="compositionally biased region" description="Acidic residues" evidence="10">
    <location>
        <begin position="4632"/>
        <end position="4643"/>
    </location>
</feature>
<dbReference type="SMART" id="SM00382">
    <property type="entry name" value="AAA"/>
    <property type="match status" value="5"/>
</dbReference>
<dbReference type="GO" id="GO:0016887">
    <property type="term" value="F:ATP hydrolysis activity"/>
    <property type="evidence" value="ECO:0007669"/>
    <property type="project" value="InterPro"/>
</dbReference>
<feature type="compositionally biased region" description="Basic and acidic residues" evidence="10">
    <location>
        <begin position="4922"/>
        <end position="4936"/>
    </location>
</feature>
<feature type="compositionally biased region" description="Basic and acidic residues" evidence="10">
    <location>
        <begin position="4759"/>
        <end position="4795"/>
    </location>
</feature>
<evidence type="ECO:0000256" key="4">
    <source>
        <dbReference type="ARBA" id="ARBA00017143"/>
    </source>
</evidence>
<dbReference type="InterPro" id="IPR002035">
    <property type="entry name" value="VWF_A"/>
</dbReference>
<dbReference type="PIRSF" id="PIRSF010340">
    <property type="entry name" value="Midasin"/>
    <property type="match status" value="1"/>
</dbReference>
<dbReference type="InterPro" id="IPR012099">
    <property type="entry name" value="Midasin"/>
</dbReference>
<feature type="domain" description="VWFA" evidence="11">
    <location>
        <begin position="5154"/>
        <end position="5346"/>
    </location>
</feature>
<dbReference type="GO" id="GO:0005524">
    <property type="term" value="F:ATP binding"/>
    <property type="evidence" value="ECO:0007669"/>
    <property type="project" value="UniProtKB-KW"/>
</dbReference>
<evidence type="ECO:0000256" key="7">
    <source>
        <dbReference type="ARBA" id="ARBA00023186"/>
    </source>
</evidence>
<feature type="compositionally biased region" description="Basic and acidic residues" evidence="10">
    <location>
        <begin position="4972"/>
        <end position="5008"/>
    </location>
</feature>
<dbReference type="GO" id="GO:0000055">
    <property type="term" value="P:ribosomal large subunit export from nucleus"/>
    <property type="evidence" value="ECO:0007669"/>
    <property type="project" value="TreeGrafter"/>
</dbReference>
<protein>
    <recommendedName>
        <fullName evidence="4 9">Midasin</fullName>
    </recommendedName>
</protein>
<dbReference type="SUPFAM" id="SSF53300">
    <property type="entry name" value="vWA-like"/>
    <property type="match status" value="1"/>
</dbReference>
<feature type="compositionally biased region" description="Basic and acidic residues" evidence="10">
    <location>
        <begin position="4542"/>
        <end position="4556"/>
    </location>
</feature>
<comment type="similarity">
    <text evidence="3 9">Belongs to the midasin family.</text>
</comment>
<dbReference type="GO" id="GO:0000027">
    <property type="term" value="P:ribosomal large subunit assembly"/>
    <property type="evidence" value="ECO:0007669"/>
    <property type="project" value="InterPro"/>
</dbReference>
<dbReference type="GO" id="GO:0005654">
    <property type="term" value="C:nucleoplasm"/>
    <property type="evidence" value="ECO:0007669"/>
    <property type="project" value="UniProtKB-SubCell"/>
</dbReference>
<dbReference type="Pfam" id="PF07728">
    <property type="entry name" value="AAA_5"/>
    <property type="match status" value="7"/>
</dbReference>
<feature type="compositionally biased region" description="Basic and acidic residues" evidence="10">
    <location>
        <begin position="4943"/>
        <end position="4960"/>
    </location>
</feature>
<dbReference type="InterPro" id="IPR041190">
    <property type="entry name" value="Midasin_AAA_lid_5"/>
</dbReference>
<dbReference type="CDD" id="cd00009">
    <property type="entry name" value="AAA"/>
    <property type="match status" value="1"/>
</dbReference>
<evidence type="ECO:0000259" key="11">
    <source>
        <dbReference type="PROSITE" id="PS50234"/>
    </source>
</evidence>
<dbReference type="Gene3D" id="3.40.50.300">
    <property type="entry name" value="P-loop containing nucleotide triphosphate hydrolases"/>
    <property type="match status" value="6"/>
</dbReference>
<reference evidence="12" key="1">
    <citation type="submission" date="2021-03" db="EMBL/GenBank/DDBJ databases">
        <title>Chromosome level genome of the anhydrobiotic midge Polypedilum vanderplanki.</title>
        <authorList>
            <person name="Yoshida Y."/>
            <person name="Kikawada T."/>
            <person name="Gusev O."/>
        </authorList>
    </citation>
    <scope>NUCLEOTIDE SEQUENCE</scope>
    <source>
        <strain evidence="12">NIAS01</strain>
        <tissue evidence="12">Whole body or cell culture</tissue>
    </source>
</reference>
<feature type="compositionally biased region" description="Acidic residues" evidence="10">
    <location>
        <begin position="4912"/>
        <end position="4921"/>
    </location>
</feature>
<feature type="compositionally biased region" description="Acidic residues" evidence="10">
    <location>
        <begin position="4961"/>
        <end position="4971"/>
    </location>
</feature>
<dbReference type="Gene3D" id="3.40.50.410">
    <property type="entry name" value="von Willebrand factor, type A domain"/>
    <property type="match status" value="1"/>
</dbReference>
<evidence type="ECO:0000256" key="3">
    <source>
        <dbReference type="ARBA" id="ARBA00007188"/>
    </source>
</evidence>
<dbReference type="InterPro" id="IPR011704">
    <property type="entry name" value="ATPase_dyneun-rel_AAA"/>
</dbReference>
<keyword evidence="8 9" id="KW-0539">Nucleus</keyword>
<evidence type="ECO:0000256" key="1">
    <source>
        <dbReference type="ARBA" id="ARBA00004604"/>
    </source>
</evidence>
<gene>
    <name evidence="12" type="ORF">PVAND_010082</name>
</gene>
<feature type="region of interest" description="Disordered" evidence="10">
    <location>
        <begin position="4450"/>
        <end position="5008"/>
    </location>
</feature>
<feature type="compositionally biased region" description="Acidic residues" evidence="10">
    <location>
        <begin position="4737"/>
        <end position="4746"/>
    </location>
</feature>
<feature type="compositionally biased region" description="Acidic residues" evidence="10">
    <location>
        <begin position="4524"/>
        <end position="4541"/>
    </location>
</feature>
<keyword evidence="5 9" id="KW-0547">Nucleotide-binding</keyword>
<feature type="compositionally biased region" description="Basic and acidic residues" evidence="10">
    <location>
        <begin position="4688"/>
        <end position="4711"/>
    </location>
</feature>
<dbReference type="InterPro" id="IPR036465">
    <property type="entry name" value="vWFA_dom_sf"/>
</dbReference>
<dbReference type="Pfam" id="PF17867">
    <property type="entry name" value="AAA_lid_7"/>
    <property type="match status" value="3"/>
</dbReference>
<feature type="compositionally biased region" description="Basic and acidic residues" evidence="10">
    <location>
        <begin position="4855"/>
        <end position="4910"/>
    </location>
</feature>
<feature type="compositionally biased region" description="Basic and acidic residues" evidence="10">
    <location>
        <begin position="4450"/>
        <end position="4459"/>
    </location>
</feature>
<feature type="compositionally biased region" description="Polar residues" evidence="10">
    <location>
        <begin position="4796"/>
        <end position="4811"/>
    </location>
</feature>
<feature type="compositionally biased region" description="Acidic residues" evidence="10">
    <location>
        <begin position="4653"/>
        <end position="4667"/>
    </location>
</feature>
<dbReference type="CDD" id="cd01460">
    <property type="entry name" value="vWA_midasin"/>
    <property type="match status" value="1"/>
</dbReference>
<evidence type="ECO:0000256" key="10">
    <source>
        <dbReference type="SAM" id="MobiDB-lite"/>
    </source>
</evidence>
<dbReference type="GO" id="GO:0030687">
    <property type="term" value="C:preribosome, large subunit precursor"/>
    <property type="evidence" value="ECO:0007669"/>
    <property type="project" value="TreeGrafter"/>
</dbReference>
<dbReference type="SUPFAM" id="SSF52540">
    <property type="entry name" value="P-loop containing nucleoside triphosphate hydrolases"/>
    <property type="match status" value="6"/>
</dbReference>
<feature type="compositionally biased region" description="Acidic residues" evidence="10">
    <location>
        <begin position="4712"/>
        <end position="4729"/>
    </location>
</feature>
<dbReference type="Proteomes" id="UP001107558">
    <property type="component" value="Chromosome 1"/>
</dbReference>
<dbReference type="FunFam" id="3.40.50.300:FF:000142">
    <property type="entry name" value="Midasin"/>
    <property type="match status" value="1"/>
</dbReference>
<evidence type="ECO:0000256" key="5">
    <source>
        <dbReference type="ARBA" id="ARBA00022741"/>
    </source>
</evidence>
<sequence>MSVNIVNIKNSLLKVNSVFESNEISQILTKKKLIAEDIDKTIDVLCKLIIQNPHHTSLVRDNFSFLLLPIVYVLLDFSEKCYADFQIKCFILSILTENNLQIIRYSYQFFIDNKNRTPFNDNEEKGSGHKKKKMKLTSNLSDLDIVQMSLRYLKLDLSFYRRIWDWNDFIERFCNKGCDLQKFYCNQIMSMIFNMSTYQTAILNSEISEEILVNSSIEIYNETNCSNDFNEENGDFIDWKFDNDKLINVEGIYLPIYNKLTADYFNDKTDIVRVSSTKINLRSVALGISSGKAICLNGQVGCGKSMLVEYMAKRVGRIPPKIEDYQDYIETKKNIDARVTNGNIKRKVQNGSYNDIENQFSSGFLRIQLGDQTDSKVLLGQYRCTDIPGEFIWQPGILTNAVMNGYWLLLEDIDSATQDVCTILTNLLENNFLRVPGFRENLKISHGFQLFMTLRTQKNSNQSYNAAYALLEKHLYNINVLPLSRMELSEIISHNYPKLATVATRIVDVFLIFSRGGHDIDCNDTDLILGSKAKSTKEMNEVLPYANKLSSLPNSGRMVSTRDLLKLCKRSNQTFQSTSTECAYLVFQNCVDLFCSHLPAGELKTDLIISIGARLGIIESRCIHLANEFKPNFNLTSEEIIIGRAKLSVEKTLQEKKIKSNEEISENIRSKQLPPTFSFTRVSSCILERIAVAVQQSEPVLLVGETGTGKTSSVQYLAYQTNHKLVVVNMNNQSDVSDLIGGFKPVDISFIISPLRNEFEILFARTFDIIKNEKFLSHVSGCFNRGDHPILVKLMLKVISNACQISSEKKNENDLARWKILEKKLKRLDQQLKTSTNLAFAFIPGSLVNCIRNGDWVLLDEINLASTETLECLSTILEPDGSIVLLEKGDFVPIKRHPDFRIFACMNPSTDVGKKDLPVGIRNRFSEFFVDELTNESDLQTLIGDYLSNTGINKSRIREAVLLYMTLRNLSQLELNDGLGNKPVFSLRTLCRALKTCAKNLCGSIERNIYESFCLSFLTQLDSESHMKVLKKIQQHLVSDVKRVLSQSIPKPNVNVTNFEGYWVENGDKEPQECKEYILTESVQKNLKDLARIISIGKLPILLQGPTSAGKTSLIEFIAKRTGNHCLRINNHEHTDLQEYIGTYVADITGKLSFQEGVLVKAMRNGYWIILDELNLAPSDILEALNRVLDDNRELYIPETQTIVKAHPNFMLFATQNPPGLYGGRKTLSRAFKNRFIELHFSDIPKNELEIILEKRCLVPMKYAQKMVQTMTALQINRRTTTKNNFTLRDLFRWGNRYTYADNRLLEDRNYDWNQHLVDEGYLVLSAKVRNEIENEIIIETLFKKFSKKILVENLFSLSENTSMVTKNILEQLVTYKGSQNIVWTFEMRRMAVLVSKSLQFNEPVLLVGKTGCGKTSVCQLLAELRNKQLRILNCHMHTESADFLGGLRPCRESKEEFDEKQLFIWSDGPLVCSMLEGNFFLADEISLAEDSVLERLNCVLEPERSLLLAEKCETSENSNTTEFIIKASEGFQFLATMNPGGDFGKKELSPALRNRFTEIWCSANYSNEDLTKIAVNTMQLSYGCEHVIIEKIAQVIIETVSELKMKVEKLNFSIRDILAWVNYVSKNFNVNNSNSTLSLNGALFYGLHTVFLDALEMLPYENYNEINLIRTTIIDNMRQTISKVFNESIEFSDMIDIENSVVTRNSENFGIYPFFLKINESNILKSKLFSFSAPTTKRNLFRVLSALSVKKAILLEGPPGVGKSSLIENIAATIGYNLVRINLCEHTDIADLFGTDLPAENSIFESDNDLQLGSFVWRDGPLLAALKAPNTWILLDELNLAPQSVLEGLNAILDHRGEVYIPELNKTFQLGQQTRIFATQNPLRQGGGRKGLPQSFLNRFTKVYLRKLEKNDLLHVVQRNFGYLEQLESIKNYNLLEKMATFSERLENGIVNMEFGYKGGPFEANLRDMLRWCELLTNEKTGFNFEKLKNSELVIDEFLLVLFEKMKLVYCQRMRTQSDVNYIMNIFGEVFNCDPLQLQKESSTVCFFWNDSNIFFNNIQLSRILHDDKSLSLLNSDKSILLASQLENLKNLTECVLLKKPVIFCGSTDCGKTKIINTFCTIFNKELYLDTIDDSVTGSFQQFDFNRLLEELWQNLEEIIFNKLRKSILNKQINKYQLTKLFKQWRDYDLSIEYVDNTDEDRSTEIEHFCSRLDTVQNILETLRAICNEKEYDYEKMVNDVKLWQTFLRKSCKTLNTGGHFEWIDSVIVKSIKFGHFICLEHVNLVSSAILDRLNPVLEPNGSLMISERGVDENNQPENISKHPNFQMFFTMDPKYGEISRAMRNRCIELSVSHQNYSEDDLRKLIYIQGVHEMYLIKAIINIHKNLCNLSEYSNFGISQIIKMAFLVAQNKTMGVDYKKCLLMSSLEVYVRSSHLDLLGFGLDYYKNKMKECIFEVINNVVPKESFVNQRNLILHSNELTTMKMIKLQSESLLALLKANNQNIRDVLNDLNSQFDVIEISNINVTTKYLLTFLYLMSSFADIKQRKIYLSQMFSKLKSSSLIQLNEVLYETISSFSYFHHNQIDLPWNSKMFNRLRPYDEKKLKFNQELRITLSLMLELSLEDVVIKKSFNLKSIDVITYSKGIQSKILADTINNKLIKELYGLVSAFKSYAKSSIREMTVEITEETYMKLLLSFLWFNRLLEISKKQLLKHNSMTPDLLDELYLHFKWFGKHCINHISKLCENNANQHFMKTFYEVENFILSHHHSLQLYKKMFMFDYASFYPFFEETQVKLYKDLETLNNLINIIPKMNEKYEFQEYKKRLTLVMSIKYQDFRKQIYSNCNTYINDIFGNFDQLSSELKSSGLISKWIEQYQSNVLSNGFLENLTQRVTEFDDFLKMKDISINFRGTKYSVEILPILEYYIIKALPLAMASLCEINDEYILNTHSIDSNTLLLIKTLNDPRHNLLQKIVDNCNDELSKEYLKAYTSYKMTINHDIQTIIQKSFLVNNYLCRTYNNEDLYVNISNEMFVNSALLTHNMISFLIGKNGEMRETGLGEVKQWTRALNTLKNLLWLNAEINGRKYDLLENAIRYNERNANQLLDDIESVKLKCQAIENENFSDFNKDFWKVVEQLNDIMSADSSWMKNYLIESLCGTIQLNLLSYFPIIDPVKKNRFKSNYIQEDISHLNQILLSYKFMSIMLNYEQLGDENRNLLEKEIQVLREKLIKRSRKVALRPEFCVYSTMAKDVNHFLSSCCHPKQLLSIINDSKQIITLSKHKSITSSKNEANEIISKLNIWIINADKFLNHTIRNYNAYYRDFILPIECSLILLKNGFIGLKSMLYKMHDSIELIEKCELSSTMEDLIVYPISPFQQSKSNVYTLLDNVDESEEIFFKLLKSQIQQMKNTSALLVGKFDLKIFNKFDSILNFCNQLWQKQEELKRKKQIEEDSLYVTKTKCAQEDDEIVKALEISEIFPENTDNDFNEFIQQETLEQIPILNKALKKNIEIITHGDYNLIGNFFISFMNQSNINPKDYISPFEYKLKVFGSLFDRYKNGLDCSIDNFSYNSLCLLTEMCQNAFNNIQLKDSSLKNYNFYKDSNISEALTCIDVMKKLEQRVIIELEQWPDHAVLNDIIIIINRIRGFSSNSPLVRFNVGMQILRKKVDEWNSVAHRLNNFKDIETEIAEIIQKWMQMELQCWRESLNQTFDKACGKAYRYWFFLYNLIHEYLVDSNVDTDVDSSLTDYKKVEKRFTDDEIDEESPVKGKISIDAMIKVLKQFIESSSYAEFPIRMNLLKSFVIYLIWLNKSKQCAKTNQLIALLHNIYIYFEQFSFKVQEYVDFVRKPIEDKLRKFVKINSFNKDLSYFSTESNIKQVHRNLHKHLKEFEIEITKKISDLFTYKDSGTELDLNQYNINQSSQINLKYESFILLTKMENSEEVQSKEIMKNINKYILKSRNVVKESISNVKYDKLINSMNEFIADELEICNHLRSLKVDESFSRSKQKSQAKSILNQKRKALTDFFKDMTKVGINYKSGLLANTLNNEIVDLQIKPFDINKLNFSDIYTKQVVTNANQKLDLYFNKSIFKIKLLINFLLQPRSDMDFAFLERIKGFAIDLFSLVQEQRKMLGENVNSLIGLNSHLRDFNIVTSQKETLSYEFELKKYAIIKETFIHAAEILEQFKILLNCAPENGDVQNMRVIVSTNNVMHKRNNIYLKIITKTDDLITSLSQNCIKLTSYESKFFNDINEFIIVFQESIEQLEEIKELFVIDNEYSTFSSPICDLITYMSDKLTQIKSYENENKQLPSNVCNDLEKLSHMILIAMQNIYKEHRNTITEQLDEETLIEENHLKEKIHKNLMADINMLQLNEINTTLTNIFNSVFISTDNHNTELLSHIQPLVQQYKLLVDYFIIQLICAHKTSVRMLSIMLSVFIELAKNGFCIPENLLSDEEQKQEGDTKTGEGFGFEDGEGEKDVSDKIESKDQLDEAKRPEDYNKGDQEEKECKEEKGIDMSDNFEGKMHDIDENNSDSDNSDNDQNEEMDKEMGETKDDAEKLDDQIWGSDDENEKEENGEDKKDETGKGSGEKDDKHNDLNAETDGGEQQKQQQEEEGLDAASERDNKEQKKQQKKDIENFDDQGEEDEEQTNPYHNQLEEPPDAEDFNLEDEFNLDNGEKEDKEPENEENPYDIDSMKDKKDITEDPTENGDKDTEEKVNDDDAASNSSEEEENDNSENKFDNQEDDIEENTPDENKNEEESNLAKPDEVNKEENSENQEETQKELPSDYHESKDKQSKEENIQSMPNQNNKGSNDQVQVEKSEETTKQDAEIDDQDTGEDKDGIGQAENQESKSGHQGVSDARENRSQKNQDRKEEQQQRKKGNTDEERTLGDVDKMEKKFLKTVDKLNRDEKNDNNPDIDENQETDEYQHVKDAKKNDKTTLDNATEEQSRKIQHEENVHDKMTENEDESQEDLMEVDEKSEPEMVETDDMRSNKFDEKSEKPSKHEEFSKDRIEQTEEIKIDGEDVLTFSVPRGEETTAHCQMDIINDSTMCDEQSYTEALEIRKMVESEITSQKIFNPEISDMEKWQEVSNKMMTNARELCEQLRLILEPTKCTRLKGDYRTGRRINMKKIIPYIASQFRKDKIWLRRTKAAQRDYKITIAVDDSKSMDHNNSKELTLQTISLVSQALTLLESGKLSVVSFGETSKILLKYNEQFNGPNLIKSLNFDQNKTRIADLLDFTRVMNQEDSSSDSNLFEHLLIILSDGRNIFAEGEQRVRNAIKMARLQRMFLVYIIIDNPNNKNSILDVQSVQSTAEKGIKIISYMDQFPFPYYVIVRDLNQLPLVLSEGLRQWFELVNSEQ</sequence>
<name>A0A9J6CEH5_POLVA</name>
<dbReference type="GO" id="GO:0005730">
    <property type="term" value="C:nucleolus"/>
    <property type="evidence" value="ECO:0007669"/>
    <property type="project" value="UniProtKB-SubCell"/>
</dbReference>
<evidence type="ECO:0000313" key="12">
    <source>
        <dbReference type="EMBL" id="KAG5680585.1"/>
    </source>
</evidence>
<proteinExistence type="inferred from homology"/>
<dbReference type="FunFam" id="3.40.50.300:FF:000582">
    <property type="entry name" value="Midasin"/>
    <property type="match status" value="1"/>
</dbReference>
<organism evidence="12 13">
    <name type="scientific">Polypedilum vanderplanki</name>
    <name type="common">Sleeping chironomid midge</name>
    <dbReference type="NCBI Taxonomy" id="319348"/>
    <lineage>
        <taxon>Eukaryota</taxon>
        <taxon>Metazoa</taxon>
        <taxon>Ecdysozoa</taxon>
        <taxon>Arthropoda</taxon>
        <taxon>Hexapoda</taxon>
        <taxon>Insecta</taxon>
        <taxon>Pterygota</taxon>
        <taxon>Neoptera</taxon>
        <taxon>Endopterygota</taxon>
        <taxon>Diptera</taxon>
        <taxon>Nematocera</taxon>
        <taxon>Chironomoidea</taxon>
        <taxon>Chironomidae</taxon>
        <taxon>Chironominae</taxon>
        <taxon>Polypedilum</taxon>
        <taxon>Polypedilum</taxon>
    </lineage>
</organism>
<dbReference type="InterPro" id="IPR040848">
    <property type="entry name" value="AAA_lid_7"/>
</dbReference>
<dbReference type="PANTHER" id="PTHR48103">
    <property type="entry name" value="MIDASIN-RELATED"/>
    <property type="match status" value="1"/>
</dbReference>
<evidence type="ECO:0000313" key="13">
    <source>
        <dbReference type="Proteomes" id="UP001107558"/>
    </source>
</evidence>
<comment type="function">
    <text evidence="9">Nuclear chaperone required for maturation and nuclear export of pre-60S ribosome subunits.</text>
</comment>
<dbReference type="PANTHER" id="PTHR48103:SF2">
    <property type="entry name" value="MIDASIN"/>
    <property type="match status" value="1"/>
</dbReference>
<dbReference type="InterPro" id="IPR003593">
    <property type="entry name" value="AAA+_ATPase"/>
</dbReference>
<dbReference type="FunFam" id="3.40.50.410:FF:000028">
    <property type="entry name" value="Midasin"/>
    <property type="match status" value="1"/>
</dbReference>
<comment type="caution">
    <text evidence="12">The sequence shown here is derived from an EMBL/GenBank/DDBJ whole genome shotgun (WGS) entry which is preliminary data.</text>
</comment>
<evidence type="ECO:0000256" key="2">
    <source>
        <dbReference type="ARBA" id="ARBA00004642"/>
    </source>
</evidence>
<keyword evidence="7 9" id="KW-0143">Chaperone</keyword>
<keyword evidence="13" id="KW-1185">Reference proteome</keyword>